<feature type="transmembrane region" description="Helical" evidence="12">
    <location>
        <begin position="67"/>
        <end position="84"/>
    </location>
</feature>
<evidence type="ECO:0000256" key="9">
    <source>
        <dbReference type="ARBA" id="ARBA00022989"/>
    </source>
</evidence>
<evidence type="ECO:0000256" key="1">
    <source>
        <dbReference type="ARBA" id="ARBA00001947"/>
    </source>
</evidence>
<dbReference type="EMBL" id="HF680312">
    <property type="protein sequence ID" value="CCU71224.1"/>
    <property type="molecule type" value="Genomic_DNA"/>
</dbReference>
<dbReference type="PANTHER" id="PTHR43221">
    <property type="entry name" value="PROTEASE HTPX"/>
    <property type="match status" value="1"/>
</dbReference>
<evidence type="ECO:0000313" key="14">
    <source>
        <dbReference type="EMBL" id="CCU71224.1"/>
    </source>
</evidence>
<evidence type="ECO:0000256" key="11">
    <source>
        <dbReference type="ARBA" id="ARBA00023136"/>
    </source>
</evidence>
<dbReference type="InterPro" id="IPR001915">
    <property type="entry name" value="Peptidase_M48"/>
</dbReference>
<dbReference type="GO" id="GO:0046872">
    <property type="term" value="F:metal ion binding"/>
    <property type="evidence" value="ECO:0007669"/>
    <property type="project" value="UniProtKB-KW"/>
</dbReference>
<feature type="transmembrane region" description="Helical" evidence="12">
    <location>
        <begin position="219"/>
        <end position="237"/>
    </location>
</feature>
<dbReference type="eggNOG" id="COG0501">
    <property type="taxonomic scope" value="Bacteria"/>
</dbReference>
<feature type="transmembrane region" description="Helical" evidence="12">
    <location>
        <begin position="30"/>
        <end position="61"/>
    </location>
</feature>
<comment type="subcellular location">
    <subcellularLocation>
        <location evidence="2">Cell membrane</location>
        <topology evidence="2">Multi-pass membrane protein</topology>
    </subcellularLocation>
</comment>
<evidence type="ECO:0000259" key="13">
    <source>
        <dbReference type="Pfam" id="PF01435"/>
    </source>
</evidence>
<keyword evidence="7" id="KW-0378">Hydrolase</keyword>
<dbReference type="Gene3D" id="3.30.2010.10">
    <property type="entry name" value="Metalloproteases ('zincins'), catalytic domain"/>
    <property type="match status" value="1"/>
</dbReference>
<dbReference type="HOGENOM" id="CLU_361220_0_0_6"/>
<evidence type="ECO:0000256" key="4">
    <source>
        <dbReference type="ARBA" id="ARBA00022670"/>
    </source>
</evidence>
<dbReference type="AlphaFoldDB" id="M5E0G0"/>
<accession>M5E0G0</accession>
<organism evidence="14 15">
    <name type="scientific">Thalassolituus oleivorans MIL-1</name>
    <dbReference type="NCBI Taxonomy" id="1298593"/>
    <lineage>
        <taxon>Bacteria</taxon>
        <taxon>Pseudomonadati</taxon>
        <taxon>Pseudomonadota</taxon>
        <taxon>Gammaproteobacteria</taxon>
        <taxon>Oceanospirillales</taxon>
        <taxon>Oceanospirillaceae</taxon>
        <taxon>Thalassolituus</taxon>
    </lineage>
</organism>
<dbReference type="GeneID" id="79175742"/>
<dbReference type="GO" id="GO:0005886">
    <property type="term" value="C:plasma membrane"/>
    <property type="evidence" value="ECO:0007669"/>
    <property type="project" value="UniProtKB-SubCell"/>
</dbReference>
<dbReference type="Pfam" id="PF01435">
    <property type="entry name" value="Peptidase_M48"/>
    <property type="match status" value="1"/>
</dbReference>
<evidence type="ECO:0000313" key="15">
    <source>
        <dbReference type="Proteomes" id="UP000011866"/>
    </source>
</evidence>
<keyword evidence="15" id="KW-1185">Reference proteome</keyword>
<keyword evidence="11 12" id="KW-0472">Membrane</keyword>
<dbReference type="InterPro" id="IPR050083">
    <property type="entry name" value="HtpX_protease"/>
</dbReference>
<evidence type="ECO:0000256" key="8">
    <source>
        <dbReference type="ARBA" id="ARBA00022833"/>
    </source>
</evidence>
<keyword evidence="9 12" id="KW-1133">Transmembrane helix</keyword>
<reference evidence="14 15" key="1">
    <citation type="journal article" date="2013" name="Genome Announc.">
        <title>Genome Sequence of Thalassolituus oleivorans MIL-1 (DSM 14913T).</title>
        <authorList>
            <person name="Golyshin P.N."/>
            <person name="Werner J."/>
            <person name="Chernikova T.N."/>
            <person name="Tran H."/>
            <person name="Ferrer M."/>
            <person name="Yakimov M.M."/>
            <person name="Teeling H."/>
            <person name="Golyshina O.V."/>
        </authorList>
    </citation>
    <scope>NUCLEOTIDE SEQUENCE [LARGE SCALE GENOMIC DNA]</scope>
    <source>
        <strain evidence="14 15">MIL-1</strain>
    </source>
</reference>
<evidence type="ECO:0000256" key="7">
    <source>
        <dbReference type="ARBA" id="ARBA00022801"/>
    </source>
</evidence>
<feature type="domain" description="Peptidase M48" evidence="13">
    <location>
        <begin position="105"/>
        <end position="371"/>
    </location>
</feature>
<keyword evidence="5 12" id="KW-0812">Transmembrane</keyword>
<dbReference type="PATRIC" id="fig|1298593.3.peg.757"/>
<protein>
    <recommendedName>
        <fullName evidence="13">Peptidase M48 domain-containing protein</fullName>
    </recommendedName>
</protein>
<proteinExistence type="predicted"/>
<keyword evidence="3" id="KW-1003">Cell membrane</keyword>
<name>M5E0G0_9GAMM</name>
<evidence type="ECO:0000256" key="6">
    <source>
        <dbReference type="ARBA" id="ARBA00022723"/>
    </source>
</evidence>
<keyword evidence="6" id="KW-0479">Metal-binding</keyword>
<dbReference type="GO" id="GO:0006508">
    <property type="term" value="P:proteolysis"/>
    <property type="evidence" value="ECO:0007669"/>
    <property type="project" value="UniProtKB-KW"/>
</dbReference>
<dbReference type="KEGG" id="tol:TOL_0786"/>
<dbReference type="Proteomes" id="UP000011866">
    <property type="component" value="Chromosome"/>
</dbReference>
<sequence length="773" mass="86018">MESADLYPLGPETIPSDLTTPSRSYKKHAWLAMSGLTLFMLAYIALGVCFTGITVLGAIHLSEAFDVVRAFVTFCSGLLSLFIIKSLLSVRKASEPNGIEVTASNQPQLFEFIHTLADDVGAPRPHRVFLTPEVNAAVFYDLSLANLLFPSKKNLIIGLGLVNVLTLGELKAVLAHEFGHFAQKSMMVGRWVYTAQQIIGHMVVARDWLDKLIRGIGRIDIRIAWIGWMLGLIIWSIRSVVDTLFRLVIIAERALSREMEFNADLVAVSVTGSDALINALHKLQAADHGWQTAISVLHSEANNGRRLSNIFQAQEAAMNKMKAVLDDPDYGVPPVPAAGSEASSHRVFTEAMARPPQMWSTHPANRDREDNAKAMYVPADIDSRSSWQLFTDPDALKKSISDDFYNPEKRSELEEIAEDDAMMRRFGRSYFNPTYRGNYLGRDALRHFTSIDELLTTGDIESDPLYALSKIYPESLKESLAAERSVNAEIRTLEGLHKGELQPSGGTIRHRGEELSKAEIPSALQQLAEERTALIETLKMHDALCHRSHLLAAEKIGNGWQEHLLHLLYLLHAVEHMAAVVSNERALLVNTWQVISADGKVGFFEKRRMIRTAVIVQTSMREVSSAFSQLKLPDTILETVGITNWDEQHPKFELTDVTKKNWDQWCQIADEHIGIIGRLLNYLAELLLEDVIVAEDKIATALKNNTDIEVAPLAQPPLTKYPTLMQGDEHQLQSKLDLWNRFQLAHGVAPTIARLTVAGAVIGGTIYGGFMVA</sequence>
<evidence type="ECO:0000256" key="5">
    <source>
        <dbReference type="ARBA" id="ARBA00022692"/>
    </source>
</evidence>
<gene>
    <name evidence="14" type="ORF">TOL_0786</name>
</gene>
<keyword evidence="10" id="KW-0482">Metalloprotease</keyword>
<keyword evidence="4" id="KW-0645">Protease</keyword>
<dbReference type="RefSeq" id="WP_015485961.1">
    <property type="nucleotide sequence ID" value="NC_020888.1"/>
</dbReference>
<evidence type="ECO:0000256" key="12">
    <source>
        <dbReference type="SAM" id="Phobius"/>
    </source>
</evidence>
<dbReference type="CDD" id="cd07328">
    <property type="entry name" value="M48_Ste24p_like"/>
    <property type="match status" value="1"/>
</dbReference>
<evidence type="ECO:0000256" key="3">
    <source>
        <dbReference type="ARBA" id="ARBA00022475"/>
    </source>
</evidence>
<dbReference type="GO" id="GO:0004222">
    <property type="term" value="F:metalloendopeptidase activity"/>
    <property type="evidence" value="ECO:0007669"/>
    <property type="project" value="InterPro"/>
</dbReference>
<evidence type="ECO:0000256" key="2">
    <source>
        <dbReference type="ARBA" id="ARBA00004651"/>
    </source>
</evidence>
<keyword evidence="8" id="KW-0862">Zinc</keyword>
<comment type="cofactor">
    <cofactor evidence="1">
        <name>Zn(2+)</name>
        <dbReference type="ChEBI" id="CHEBI:29105"/>
    </cofactor>
</comment>
<evidence type="ECO:0000256" key="10">
    <source>
        <dbReference type="ARBA" id="ARBA00023049"/>
    </source>
</evidence>
<dbReference type="PANTHER" id="PTHR43221:SF1">
    <property type="entry name" value="PROTEASE HTPX"/>
    <property type="match status" value="1"/>
</dbReference>